<protein>
    <submittedName>
        <fullName evidence="1">1755_t:CDS:1</fullName>
    </submittedName>
</protein>
<organism evidence="1 2">
    <name type="scientific">Scutellospora calospora</name>
    <dbReference type="NCBI Taxonomy" id="85575"/>
    <lineage>
        <taxon>Eukaryota</taxon>
        <taxon>Fungi</taxon>
        <taxon>Fungi incertae sedis</taxon>
        <taxon>Mucoromycota</taxon>
        <taxon>Glomeromycotina</taxon>
        <taxon>Glomeromycetes</taxon>
        <taxon>Diversisporales</taxon>
        <taxon>Gigasporaceae</taxon>
        <taxon>Scutellospora</taxon>
    </lineage>
</organism>
<evidence type="ECO:0000313" key="2">
    <source>
        <dbReference type="Proteomes" id="UP000789860"/>
    </source>
</evidence>
<proteinExistence type="predicted"/>
<dbReference type="Proteomes" id="UP000789860">
    <property type="component" value="Unassembled WGS sequence"/>
</dbReference>
<dbReference type="EMBL" id="CAJVPM010001569">
    <property type="protein sequence ID" value="CAG8469372.1"/>
    <property type="molecule type" value="Genomic_DNA"/>
</dbReference>
<gene>
    <name evidence="1" type="ORF">SCALOS_LOCUS1960</name>
</gene>
<keyword evidence="2" id="KW-1185">Reference proteome</keyword>
<sequence length="112" mass="12802">MLSGKITGITLKIDQFGNHLNSYGEVCDYELELFRFTTSKETGMQDLKVDDLLVPCDAAAFLDKSNSFLPPVTKEKDRHYLNAIYMFQYFNNLKIPAYDTHLSSLSAEDHSR</sequence>
<evidence type="ECO:0000313" key="1">
    <source>
        <dbReference type="EMBL" id="CAG8469372.1"/>
    </source>
</evidence>
<comment type="caution">
    <text evidence="1">The sequence shown here is derived from an EMBL/GenBank/DDBJ whole genome shotgun (WGS) entry which is preliminary data.</text>
</comment>
<name>A0ACA9KET6_9GLOM</name>
<reference evidence="1" key="1">
    <citation type="submission" date="2021-06" db="EMBL/GenBank/DDBJ databases">
        <authorList>
            <person name="Kallberg Y."/>
            <person name="Tangrot J."/>
            <person name="Rosling A."/>
        </authorList>
    </citation>
    <scope>NUCLEOTIDE SEQUENCE</scope>
    <source>
        <strain evidence="1">AU212A</strain>
    </source>
</reference>
<accession>A0ACA9KET6</accession>